<dbReference type="AlphaFoldDB" id="A0AAU0F4N9"/>
<reference evidence="1" key="1">
    <citation type="submission" date="2023-10" db="EMBL/GenBank/DDBJ databases">
        <title>Characterization and whole genome sequencing of a novel strain of Bergeyella porcorum QD2021 isolated from pig.</title>
        <authorList>
            <person name="Liu G."/>
            <person name="Chen C."/>
            <person name="Han X."/>
        </authorList>
    </citation>
    <scope>NUCLEOTIDE SEQUENCE</scope>
    <source>
        <strain evidence="1">QD2021</strain>
    </source>
</reference>
<dbReference type="KEGG" id="bpor:BPO_1763"/>
<dbReference type="RefSeq" id="WP_327983827.1">
    <property type="nucleotide sequence ID" value="NZ_CP136426.1"/>
</dbReference>
<protein>
    <recommendedName>
        <fullName evidence="3">Outer membrane protein beta-barrel domain-containing protein</fullName>
    </recommendedName>
</protein>
<proteinExistence type="predicted"/>
<dbReference type="Proteomes" id="UP001432059">
    <property type="component" value="Chromosome"/>
</dbReference>
<evidence type="ECO:0000313" key="1">
    <source>
        <dbReference type="EMBL" id="WOC52410.1"/>
    </source>
</evidence>
<sequence>MRKTLSFLALSLIAIGGKAQTADVEKSISGVQVGLFGLDLYNETKIANKTTLRAELGLLAGIWGGDMYAKTGFAFSPSLVVLPKYYYNIDKRAEKGKNTKNNAGNYFGLQVNYIPNWFVISNEKNLNLNHQMHFIPTYGIRRNFGGNFNYEFRAGIGYSFTFGSPNNTSGTSMDLSFKVGYDF</sequence>
<dbReference type="EMBL" id="CP136426">
    <property type="protein sequence ID" value="WOC52410.1"/>
    <property type="molecule type" value="Genomic_DNA"/>
</dbReference>
<gene>
    <name evidence="1" type="ORF">BPO_1763</name>
</gene>
<keyword evidence="2" id="KW-1185">Reference proteome</keyword>
<name>A0AAU0F4N9_9FLAO</name>
<organism evidence="1 2">
    <name type="scientific">Bergeyella porcorum</name>
    <dbReference type="NCBI Taxonomy" id="1735111"/>
    <lineage>
        <taxon>Bacteria</taxon>
        <taxon>Pseudomonadati</taxon>
        <taxon>Bacteroidota</taxon>
        <taxon>Flavobacteriia</taxon>
        <taxon>Flavobacteriales</taxon>
        <taxon>Weeksellaceae</taxon>
        <taxon>Bergeyella</taxon>
    </lineage>
</organism>
<accession>A0AAU0F4N9</accession>
<evidence type="ECO:0000313" key="2">
    <source>
        <dbReference type="Proteomes" id="UP001432059"/>
    </source>
</evidence>
<evidence type="ECO:0008006" key="3">
    <source>
        <dbReference type="Google" id="ProtNLM"/>
    </source>
</evidence>